<comment type="caution">
    <text evidence="4">The sequence shown here is derived from an EMBL/GenBank/DDBJ whole genome shotgun (WGS) entry which is preliminary data.</text>
</comment>
<dbReference type="InterPro" id="IPR003961">
    <property type="entry name" value="FN3_dom"/>
</dbReference>
<feature type="domain" description="Fibronectin type-III" evidence="3">
    <location>
        <begin position="25"/>
        <end position="128"/>
    </location>
</feature>
<evidence type="ECO:0000313" key="5">
    <source>
        <dbReference type="Proteomes" id="UP000516260"/>
    </source>
</evidence>
<dbReference type="CDD" id="cd00063">
    <property type="entry name" value="FN3"/>
    <property type="match status" value="1"/>
</dbReference>
<dbReference type="Pfam" id="PF01108">
    <property type="entry name" value="Tissue_fac"/>
    <property type="match status" value="1"/>
</dbReference>
<dbReference type="Proteomes" id="UP000516260">
    <property type="component" value="Chromosome 15"/>
</dbReference>
<keyword evidence="1" id="KW-1133">Transmembrane helix</keyword>
<dbReference type="EMBL" id="SWLE01000007">
    <property type="protein sequence ID" value="TNM97657.1"/>
    <property type="molecule type" value="Genomic_DNA"/>
</dbReference>
<feature type="transmembrane region" description="Helical" evidence="1">
    <location>
        <begin position="210"/>
        <end position="233"/>
    </location>
</feature>
<dbReference type="InterPro" id="IPR050650">
    <property type="entry name" value="Type-II_Cytokine-TF_Rcpt"/>
</dbReference>
<dbReference type="PANTHER" id="PTHR20859:SF48">
    <property type="entry name" value="INTERLEUKIN-20 RECEPTOR SUBUNIT BETA"/>
    <property type="match status" value="1"/>
</dbReference>
<dbReference type="GO" id="GO:0004896">
    <property type="term" value="F:cytokine receptor activity"/>
    <property type="evidence" value="ECO:0007669"/>
    <property type="project" value="TreeGrafter"/>
</dbReference>
<dbReference type="AlphaFoldDB" id="A0A4Z2C0L6"/>
<evidence type="ECO:0000259" key="3">
    <source>
        <dbReference type="PROSITE" id="PS50853"/>
    </source>
</evidence>
<organism evidence="4 5">
    <name type="scientific">Takifugu bimaculatus</name>
    <dbReference type="NCBI Taxonomy" id="433685"/>
    <lineage>
        <taxon>Eukaryota</taxon>
        <taxon>Metazoa</taxon>
        <taxon>Chordata</taxon>
        <taxon>Craniata</taxon>
        <taxon>Vertebrata</taxon>
        <taxon>Euteleostomi</taxon>
        <taxon>Actinopterygii</taxon>
        <taxon>Neopterygii</taxon>
        <taxon>Teleostei</taxon>
        <taxon>Neoteleostei</taxon>
        <taxon>Acanthomorphata</taxon>
        <taxon>Eupercaria</taxon>
        <taxon>Tetraodontiformes</taxon>
        <taxon>Tetradontoidea</taxon>
        <taxon>Tetraodontidae</taxon>
        <taxon>Takifugu</taxon>
    </lineage>
</organism>
<evidence type="ECO:0000256" key="1">
    <source>
        <dbReference type="SAM" id="Phobius"/>
    </source>
</evidence>
<keyword evidence="5" id="KW-1185">Reference proteome</keyword>
<evidence type="ECO:0000313" key="4">
    <source>
        <dbReference type="EMBL" id="TNM97657.1"/>
    </source>
</evidence>
<dbReference type="PROSITE" id="PS50853">
    <property type="entry name" value="FN3"/>
    <property type="match status" value="1"/>
</dbReference>
<keyword evidence="1" id="KW-0472">Membrane</keyword>
<protein>
    <recommendedName>
        <fullName evidence="3">Fibronectin type-III domain-containing protein</fullName>
    </recommendedName>
</protein>
<dbReference type="Gene3D" id="2.60.40.10">
    <property type="entry name" value="Immunoglobulins"/>
    <property type="match status" value="2"/>
</dbReference>
<reference evidence="4 5" key="1">
    <citation type="submission" date="2019-04" db="EMBL/GenBank/DDBJ databases">
        <title>The sequence and de novo assembly of Takifugu bimaculatus genome using PacBio and Hi-C technologies.</title>
        <authorList>
            <person name="Xu P."/>
            <person name="Liu B."/>
            <person name="Zhou Z."/>
        </authorList>
    </citation>
    <scope>NUCLEOTIDE SEQUENCE [LARGE SCALE GENOMIC DNA]</scope>
    <source>
        <strain evidence="4">TB-2018</strain>
        <tissue evidence="4">Muscle</tissue>
    </source>
</reference>
<keyword evidence="2" id="KW-0732">Signal</keyword>
<proteinExistence type="predicted"/>
<sequence>METSRLLLLLLTLKMRLSLQDGIWTPSSPRHVHMDSVNMRHVLGWLPLQDNCSTTVLYSVQFQGEFELMVLNGSWVNAHDCQLTPETSCDLTSDLGSDSDYNLRVRAHCGSQTSAWAKASSPFNRRDTFVTAPLLEVTSERGGLQVSISKPPGNAVVTVTSWKRGDKLQKVIPLEPEQTLLHIAALQVGGEYCVRAQVSTFFGCIPDSGLWKTVTTVVVTAAVMATLLAVLFWSISRCRPGDCQTFFQKEALPPSLLNWDVSIMTSPEGAEPLEAVSVMLVVLSTKDSQIVYYHCTTAEQTVVVQVDRVLARAPPLDRVLARAPPLDRVLARAPPVANKPCEM</sequence>
<name>A0A4Z2C0L6_9TELE</name>
<dbReference type="GO" id="GO:0005886">
    <property type="term" value="C:plasma membrane"/>
    <property type="evidence" value="ECO:0007669"/>
    <property type="project" value="TreeGrafter"/>
</dbReference>
<dbReference type="PANTHER" id="PTHR20859">
    <property type="entry name" value="INTERFERON/INTERLEUKIN RECEPTOR"/>
    <property type="match status" value="1"/>
</dbReference>
<evidence type="ECO:0000256" key="2">
    <source>
        <dbReference type="SAM" id="SignalP"/>
    </source>
</evidence>
<gene>
    <name evidence="4" type="ORF">fugu_013903</name>
</gene>
<keyword evidence="1" id="KW-0812">Transmembrane</keyword>
<dbReference type="InterPro" id="IPR036116">
    <property type="entry name" value="FN3_sf"/>
</dbReference>
<dbReference type="InterPro" id="IPR013783">
    <property type="entry name" value="Ig-like_fold"/>
</dbReference>
<feature type="chain" id="PRO_5021443294" description="Fibronectin type-III domain-containing protein" evidence="2">
    <location>
        <begin position="23"/>
        <end position="343"/>
    </location>
</feature>
<dbReference type="GO" id="GO:0042015">
    <property type="term" value="F:interleukin-20 binding"/>
    <property type="evidence" value="ECO:0007669"/>
    <property type="project" value="TreeGrafter"/>
</dbReference>
<dbReference type="SUPFAM" id="SSF49265">
    <property type="entry name" value="Fibronectin type III"/>
    <property type="match status" value="2"/>
</dbReference>
<accession>A0A4Z2C0L6</accession>
<feature type="signal peptide" evidence="2">
    <location>
        <begin position="1"/>
        <end position="22"/>
    </location>
</feature>